<gene>
    <name evidence="1" type="ORF">LOK49_LG04G02717</name>
</gene>
<name>A0ACC0I1Z0_9ERIC</name>
<keyword evidence="2" id="KW-1185">Reference proteome</keyword>
<evidence type="ECO:0000313" key="1">
    <source>
        <dbReference type="EMBL" id="KAI8018251.1"/>
    </source>
</evidence>
<protein>
    <submittedName>
        <fullName evidence="1">Protein JINGUBANG</fullName>
    </submittedName>
</protein>
<comment type="caution">
    <text evidence="1">The sequence shown here is derived from an EMBL/GenBank/DDBJ whole genome shotgun (WGS) entry which is preliminary data.</text>
</comment>
<dbReference type="Proteomes" id="UP001060215">
    <property type="component" value="Chromosome 2"/>
</dbReference>
<evidence type="ECO:0000313" key="2">
    <source>
        <dbReference type="Proteomes" id="UP001060215"/>
    </source>
</evidence>
<accession>A0ACC0I1Z0</accession>
<sequence length="138" mass="15457">MSGRFNHGGFLQGHHFSVLCLVAIGDLVLSGSEDATIRVWRRERNTFHACLAVMDGHHGPVRCLAVSLEMEDTVMGLLVYSASLDQTFKVWRVKVYPTEKANQENSVANSRQSEIVECQMSPVLSPSWVEKKLQGSYF</sequence>
<dbReference type="EMBL" id="CM045759">
    <property type="protein sequence ID" value="KAI8018251.1"/>
    <property type="molecule type" value="Genomic_DNA"/>
</dbReference>
<proteinExistence type="predicted"/>
<organism evidence="1 2">
    <name type="scientific">Camellia lanceoleosa</name>
    <dbReference type="NCBI Taxonomy" id="1840588"/>
    <lineage>
        <taxon>Eukaryota</taxon>
        <taxon>Viridiplantae</taxon>
        <taxon>Streptophyta</taxon>
        <taxon>Embryophyta</taxon>
        <taxon>Tracheophyta</taxon>
        <taxon>Spermatophyta</taxon>
        <taxon>Magnoliopsida</taxon>
        <taxon>eudicotyledons</taxon>
        <taxon>Gunneridae</taxon>
        <taxon>Pentapetalae</taxon>
        <taxon>asterids</taxon>
        <taxon>Ericales</taxon>
        <taxon>Theaceae</taxon>
        <taxon>Camellia</taxon>
    </lineage>
</organism>
<reference evidence="1 2" key="1">
    <citation type="journal article" date="2022" name="Plant J.">
        <title>Chromosome-level genome of Camellia lanceoleosa provides a valuable resource for understanding genome evolution and self-incompatibility.</title>
        <authorList>
            <person name="Gong W."/>
            <person name="Xiao S."/>
            <person name="Wang L."/>
            <person name="Liao Z."/>
            <person name="Chang Y."/>
            <person name="Mo W."/>
            <person name="Hu G."/>
            <person name="Li W."/>
            <person name="Zhao G."/>
            <person name="Zhu H."/>
            <person name="Hu X."/>
            <person name="Ji K."/>
            <person name="Xiang X."/>
            <person name="Song Q."/>
            <person name="Yuan D."/>
            <person name="Jin S."/>
            <person name="Zhang L."/>
        </authorList>
    </citation>
    <scope>NUCLEOTIDE SEQUENCE [LARGE SCALE GENOMIC DNA]</scope>
    <source>
        <strain evidence="1">SQ_2022a</strain>
    </source>
</reference>